<keyword evidence="1" id="KW-0812">Transmembrane</keyword>
<gene>
    <name evidence="2" type="ORF">OCU04_013090</name>
</gene>
<organism evidence="2 3">
    <name type="scientific">Sclerotinia nivalis</name>
    <dbReference type="NCBI Taxonomy" id="352851"/>
    <lineage>
        <taxon>Eukaryota</taxon>
        <taxon>Fungi</taxon>
        <taxon>Dikarya</taxon>
        <taxon>Ascomycota</taxon>
        <taxon>Pezizomycotina</taxon>
        <taxon>Leotiomycetes</taxon>
        <taxon>Helotiales</taxon>
        <taxon>Sclerotiniaceae</taxon>
        <taxon>Sclerotinia</taxon>
    </lineage>
</organism>
<dbReference type="AlphaFoldDB" id="A0A9X0A950"/>
<sequence length="219" mass="24076">MPYTAPPASKISMSLPNEFTNIELRPVEVPKEQVSTEHNPQFHKPSKKTARRCHLIPICILMVIIAILVGFITFLLTHPGVIGKPCSPPVNFTEPNTLVHTRTIVRERFYNTTTTTTQSVNKARPTTQVTGMANGIDPVAVATCLGVLENACAMKNSSTTFGQCDPLFVFFYCDLTDMMVFRGAMKFDADGSSPVCQPMKKFCSKAIPLNRIPLANVSP</sequence>
<evidence type="ECO:0000256" key="1">
    <source>
        <dbReference type="SAM" id="Phobius"/>
    </source>
</evidence>
<keyword evidence="1" id="KW-1133">Transmembrane helix</keyword>
<evidence type="ECO:0000313" key="3">
    <source>
        <dbReference type="Proteomes" id="UP001152300"/>
    </source>
</evidence>
<dbReference type="EMBL" id="JAPEIS010000018">
    <property type="protein sequence ID" value="KAJ8057908.1"/>
    <property type="molecule type" value="Genomic_DNA"/>
</dbReference>
<accession>A0A9X0A950</accession>
<protein>
    <submittedName>
        <fullName evidence="2">Uncharacterized protein</fullName>
    </submittedName>
</protein>
<keyword evidence="1" id="KW-0472">Membrane</keyword>
<keyword evidence="3" id="KW-1185">Reference proteome</keyword>
<feature type="transmembrane region" description="Helical" evidence="1">
    <location>
        <begin position="55"/>
        <end position="76"/>
    </location>
</feature>
<evidence type="ECO:0000313" key="2">
    <source>
        <dbReference type="EMBL" id="KAJ8057908.1"/>
    </source>
</evidence>
<name>A0A9X0A950_9HELO</name>
<reference evidence="2" key="1">
    <citation type="submission" date="2022-11" db="EMBL/GenBank/DDBJ databases">
        <title>Genome Resource of Sclerotinia nivalis Strain SnTB1, a Plant Pathogen Isolated from American Ginseng.</title>
        <authorList>
            <person name="Fan S."/>
        </authorList>
    </citation>
    <scope>NUCLEOTIDE SEQUENCE</scope>
    <source>
        <strain evidence="2">SnTB1</strain>
    </source>
</reference>
<dbReference type="OrthoDB" id="3533870at2759"/>
<comment type="caution">
    <text evidence="2">The sequence shown here is derived from an EMBL/GenBank/DDBJ whole genome shotgun (WGS) entry which is preliminary data.</text>
</comment>
<proteinExistence type="predicted"/>
<dbReference type="Proteomes" id="UP001152300">
    <property type="component" value="Unassembled WGS sequence"/>
</dbReference>